<proteinExistence type="predicted"/>
<dbReference type="Proteomes" id="UP000294593">
    <property type="component" value="Unassembled WGS sequence"/>
</dbReference>
<dbReference type="GO" id="GO:0006198">
    <property type="term" value="P:cAMP catabolic process"/>
    <property type="evidence" value="ECO:0007669"/>
    <property type="project" value="InterPro"/>
</dbReference>
<dbReference type="InterPro" id="IPR001279">
    <property type="entry name" value="Metallo-B-lactamas"/>
</dbReference>
<feature type="domain" description="Metallo-beta-lactamase" evidence="1">
    <location>
        <begin position="16"/>
        <end position="233"/>
    </location>
</feature>
<reference evidence="2 3" key="1">
    <citation type="submission" date="2019-03" db="EMBL/GenBank/DDBJ databases">
        <title>Genomic Encyclopedia of Type Strains, Phase IV (KMG-IV): sequencing the most valuable type-strain genomes for metagenomic binning, comparative biology and taxonomic classification.</title>
        <authorList>
            <person name="Goeker M."/>
        </authorList>
    </citation>
    <scope>NUCLEOTIDE SEQUENCE [LARGE SCALE GENOMIC DNA]</scope>
    <source>
        <strain evidence="2 3">DSM 11901</strain>
    </source>
</reference>
<gene>
    <name evidence="2" type="ORF">EV672_11057</name>
</gene>
<dbReference type="OrthoDB" id="9803916at2"/>
<sequence>MIRVLGCYGSIAARCHTTSFLLDDDILIDAGSGVGELRLDELARIDHVLVTHSHLDHVLSIPLLADTVIKLRMGAGGPAQLKPIHVHALPETLEALRQHIFNGVIWPDFTRLPSAAHPVLVFHEVQVGQTLRFAARGGQTDRLVHVLPAAHTVPAVGFGVDTPQGWWVFTGDTGPNPALWQALNGLRIAQLVIETAFGNEEAHLANISGHLSPETLAQELAQLDGEVSVYITHPKPGEVPAVLSQVRALDSRHRIEPLREGQRFHVPADQPPTSL</sequence>
<protein>
    <submittedName>
        <fullName evidence="2">Ribonuclease BN (tRNA processing enzyme)</fullName>
    </submittedName>
</protein>
<name>A0A4R6R4Z2_9BURK</name>
<dbReference type="PANTHER" id="PTHR28283:SF1">
    <property type="entry name" value="3',5'-CYCLIC-NUCLEOTIDE PHOSPHODIESTERASE 1"/>
    <property type="match status" value="1"/>
</dbReference>
<dbReference type="EMBL" id="SNXW01000010">
    <property type="protein sequence ID" value="TDP80842.1"/>
    <property type="molecule type" value="Genomic_DNA"/>
</dbReference>
<accession>A0A4R6R4Z2</accession>
<dbReference type="PRINTS" id="PR00388">
    <property type="entry name" value="PDIESTERASE2"/>
</dbReference>
<dbReference type="GO" id="GO:0047555">
    <property type="term" value="F:3',5'-cyclic-GMP phosphodiesterase activity"/>
    <property type="evidence" value="ECO:0007669"/>
    <property type="project" value="TreeGrafter"/>
</dbReference>
<dbReference type="InterPro" id="IPR000396">
    <property type="entry name" value="Pdiesterase2"/>
</dbReference>
<dbReference type="InterPro" id="IPR036866">
    <property type="entry name" value="RibonucZ/Hydroxyglut_hydro"/>
</dbReference>
<evidence type="ECO:0000313" key="2">
    <source>
        <dbReference type="EMBL" id="TDP80842.1"/>
    </source>
</evidence>
<dbReference type="PANTHER" id="PTHR28283">
    <property type="entry name" value="3',5'-CYCLIC-NUCLEOTIDE PHOSPHODIESTERASE 1"/>
    <property type="match status" value="1"/>
</dbReference>
<evidence type="ECO:0000259" key="1">
    <source>
        <dbReference type="SMART" id="SM00849"/>
    </source>
</evidence>
<comment type="caution">
    <text evidence="2">The sequence shown here is derived from an EMBL/GenBank/DDBJ whole genome shotgun (WGS) entry which is preliminary data.</text>
</comment>
<dbReference type="Pfam" id="PF12706">
    <property type="entry name" value="Lactamase_B_2"/>
    <property type="match status" value="1"/>
</dbReference>
<keyword evidence="3" id="KW-1185">Reference proteome</keyword>
<dbReference type="SMART" id="SM00849">
    <property type="entry name" value="Lactamase_B"/>
    <property type="match status" value="1"/>
</dbReference>
<dbReference type="SUPFAM" id="SSF56281">
    <property type="entry name" value="Metallo-hydrolase/oxidoreductase"/>
    <property type="match status" value="1"/>
</dbReference>
<dbReference type="GO" id="GO:1902660">
    <property type="term" value="P:negative regulation of glucose mediated signaling pathway"/>
    <property type="evidence" value="ECO:0007669"/>
    <property type="project" value="TreeGrafter"/>
</dbReference>
<dbReference type="CDD" id="cd07735">
    <property type="entry name" value="class_II_PDE_MBL-fold"/>
    <property type="match status" value="1"/>
</dbReference>
<dbReference type="GO" id="GO:0004115">
    <property type="term" value="F:3',5'-cyclic-AMP phosphodiesterase activity"/>
    <property type="evidence" value="ECO:0007669"/>
    <property type="project" value="InterPro"/>
</dbReference>
<dbReference type="AlphaFoldDB" id="A0A4R6R4Z2"/>
<evidence type="ECO:0000313" key="3">
    <source>
        <dbReference type="Proteomes" id="UP000294593"/>
    </source>
</evidence>
<dbReference type="Gene3D" id="3.60.15.10">
    <property type="entry name" value="Ribonuclease Z/Hydroxyacylglutathione hydrolase-like"/>
    <property type="match status" value="1"/>
</dbReference>
<organism evidence="2 3">
    <name type="scientific">Aquabacterium commune</name>
    <dbReference type="NCBI Taxonomy" id="70586"/>
    <lineage>
        <taxon>Bacteria</taxon>
        <taxon>Pseudomonadati</taxon>
        <taxon>Pseudomonadota</taxon>
        <taxon>Betaproteobacteria</taxon>
        <taxon>Burkholderiales</taxon>
        <taxon>Aquabacterium</taxon>
    </lineage>
</organism>
<dbReference type="RefSeq" id="WP_133610809.1">
    <property type="nucleotide sequence ID" value="NZ_SNXW01000010.1"/>
</dbReference>